<reference evidence="3" key="1">
    <citation type="submission" date="2018-05" db="EMBL/GenBank/DDBJ databases">
        <authorList>
            <person name="Hao L."/>
        </authorList>
    </citation>
    <scope>NUCLEOTIDE SEQUENCE [LARGE SCALE GENOMIC DNA]</scope>
</reference>
<keyword evidence="2" id="KW-0418">Kinase</keyword>
<evidence type="ECO:0000313" key="3">
    <source>
        <dbReference type="Proteomes" id="UP000249818"/>
    </source>
</evidence>
<dbReference type="RefSeq" id="WP_157959424.1">
    <property type="nucleotide sequence ID" value="NZ_LS483254.1"/>
</dbReference>
<accession>A0A2X3L1J8</accession>
<dbReference type="OrthoDB" id="9810372at2"/>
<dbReference type="EC" id="2.7.1.2" evidence="2"/>
<protein>
    <submittedName>
        <fullName evidence="2">Glucokinase</fullName>
        <ecNumber evidence="2">2.7.1.2</ecNumber>
    </submittedName>
</protein>
<evidence type="ECO:0000313" key="2">
    <source>
        <dbReference type="EMBL" id="SQD92660.1"/>
    </source>
</evidence>
<dbReference type="Proteomes" id="UP000249818">
    <property type="component" value="Chromosome BARAN1"/>
</dbReference>
<gene>
    <name evidence="2" type="primary">glcK</name>
    <name evidence="2" type="ORF">BARAN1_0636</name>
</gene>
<dbReference type="PANTHER" id="PTHR18964:SF149">
    <property type="entry name" value="BIFUNCTIONAL UDP-N-ACETYLGLUCOSAMINE 2-EPIMERASE_N-ACETYLMANNOSAMINE KINASE"/>
    <property type="match status" value="1"/>
</dbReference>
<dbReference type="AlphaFoldDB" id="A0A2X3L1J8"/>
<dbReference type="GO" id="GO:0004340">
    <property type="term" value="F:glucokinase activity"/>
    <property type="evidence" value="ECO:0007669"/>
    <property type="project" value="UniProtKB-EC"/>
</dbReference>
<dbReference type="InterPro" id="IPR000600">
    <property type="entry name" value="ROK"/>
</dbReference>
<dbReference type="KEGG" id="bana:BARAN1_0636"/>
<keyword evidence="2" id="KW-0808">Transferase</keyword>
<dbReference type="SUPFAM" id="SSF53067">
    <property type="entry name" value="Actin-like ATPase domain"/>
    <property type="match status" value="1"/>
</dbReference>
<evidence type="ECO:0000256" key="1">
    <source>
        <dbReference type="ARBA" id="ARBA00006479"/>
    </source>
</evidence>
<dbReference type="EMBL" id="LS483254">
    <property type="protein sequence ID" value="SQD92660.1"/>
    <property type="molecule type" value="Genomic_DNA"/>
</dbReference>
<proteinExistence type="inferred from homology"/>
<keyword evidence="3" id="KW-1185">Reference proteome</keyword>
<name>A0A2X3L1J8_9BACT</name>
<sequence>MIGAMARAIGVDIGGTRTRVAAVEGERIVARRAFPTRGIDEVREAIGEVLAAAGWARPATIGVGAPAPMDMREGRILGCPNLPHWNGVEVTKELQRAFACPVYLANDATCAAIGELAFGHRRRDFVYLTWSTGIGGGIVSGGRVVWGATGQAGEIGHIVLRPDGPPCGCGKKGCLEALAGGASLARRGSEALGEALSAREVVERAQRGDPHAHALVADACRALGQGIAILWEILEPELIVLGGGLTGSWGFLGPQVLASVGTMARGSPEIELTRLGDDAGLLGAVALPDYVPPQWGPR</sequence>
<dbReference type="Pfam" id="PF00480">
    <property type="entry name" value="ROK"/>
    <property type="match status" value="1"/>
</dbReference>
<organism evidence="2 3">
    <name type="scientific">Candidatus Bipolaricaulis anaerobius</name>
    <dbReference type="NCBI Taxonomy" id="2026885"/>
    <lineage>
        <taxon>Bacteria</taxon>
        <taxon>Candidatus Bipolaricaulota</taxon>
        <taxon>Candidatus Bipolaricaulia</taxon>
        <taxon>Candidatus Bipolaricaulales</taxon>
        <taxon>Candidatus Bipolaricaulaceae</taxon>
        <taxon>Candidatus Bipolaricaulis</taxon>
    </lineage>
</organism>
<dbReference type="InterPro" id="IPR043129">
    <property type="entry name" value="ATPase_NBD"/>
</dbReference>
<dbReference type="Gene3D" id="3.30.420.40">
    <property type="match status" value="2"/>
</dbReference>
<dbReference type="PANTHER" id="PTHR18964">
    <property type="entry name" value="ROK (REPRESSOR, ORF, KINASE) FAMILY"/>
    <property type="match status" value="1"/>
</dbReference>
<comment type="similarity">
    <text evidence="1">Belongs to the ROK (NagC/XylR) family.</text>
</comment>